<accession>A0A7J9L1X4</accession>
<comment type="caution">
    <text evidence="11">The sequence shown here is derived from an EMBL/GenBank/DDBJ whole genome shotgun (WGS) entry which is preliminary data.</text>
</comment>
<evidence type="ECO:0000256" key="4">
    <source>
        <dbReference type="ARBA" id="ARBA00022614"/>
    </source>
</evidence>
<comment type="similarity">
    <text evidence="2">Belongs to the RLP family.</text>
</comment>
<evidence type="ECO:0000256" key="2">
    <source>
        <dbReference type="ARBA" id="ARBA00009592"/>
    </source>
</evidence>
<keyword evidence="8" id="KW-0472">Membrane</keyword>
<feature type="non-terminal residue" evidence="11">
    <location>
        <position position="1"/>
    </location>
</feature>
<reference evidence="11 12" key="1">
    <citation type="journal article" date="2019" name="Genome Biol. Evol.">
        <title>Insights into the evolution of the New World diploid cottons (Gossypium, subgenus Houzingenia) based on genome sequencing.</title>
        <authorList>
            <person name="Grover C.E."/>
            <person name="Arick M.A. 2nd"/>
            <person name="Thrash A."/>
            <person name="Conover J.L."/>
            <person name="Sanders W.S."/>
            <person name="Peterson D.G."/>
            <person name="Frelichowski J.E."/>
            <person name="Scheffler J.A."/>
            <person name="Scheffler B.E."/>
            <person name="Wendel J.F."/>
        </authorList>
    </citation>
    <scope>NUCLEOTIDE SEQUENCE [LARGE SCALE GENOMIC DNA]</scope>
    <source>
        <strain evidence="11">1</strain>
        <tissue evidence="11">Leaf</tissue>
    </source>
</reference>
<dbReference type="AlphaFoldDB" id="A0A7J9L1X4"/>
<proteinExistence type="inferred from homology"/>
<evidence type="ECO:0000313" key="12">
    <source>
        <dbReference type="Proteomes" id="UP000593576"/>
    </source>
</evidence>
<gene>
    <name evidence="11" type="ORF">Goshw_008261</name>
</gene>
<evidence type="ECO:0000256" key="8">
    <source>
        <dbReference type="ARBA" id="ARBA00023136"/>
    </source>
</evidence>
<keyword evidence="6" id="KW-0677">Repeat</keyword>
<dbReference type="GO" id="GO:0005886">
    <property type="term" value="C:plasma membrane"/>
    <property type="evidence" value="ECO:0007669"/>
    <property type="project" value="UniProtKB-SubCell"/>
</dbReference>
<evidence type="ECO:0000256" key="5">
    <source>
        <dbReference type="ARBA" id="ARBA00022692"/>
    </source>
</evidence>
<sequence>MTKLTFLEVLNLPNNNLVGPIPHGYQFDTFDNDSYSVNLGLCGLPLSKQCVNHEGLNRLHHWWWNMKVTFYLQLKDHGGLLERWREIGNTISQGGYEETEQEETSSESNILL</sequence>
<evidence type="ECO:0000256" key="7">
    <source>
        <dbReference type="ARBA" id="ARBA00022989"/>
    </source>
</evidence>
<keyword evidence="9" id="KW-0675">Receptor</keyword>
<evidence type="ECO:0000256" key="1">
    <source>
        <dbReference type="ARBA" id="ARBA00004251"/>
    </source>
</evidence>
<keyword evidence="3" id="KW-1003">Cell membrane</keyword>
<evidence type="ECO:0000256" key="3">
    <source>
        <dbReference type="ARBA" id="ARBA00022475"/>
    </source>
</evidence>
<evidence type="ECO:0000256" key="10">
    <source>
        <dbReference type="ARBA" id="ARBA00023180"/>
    </source>
</evidence>
<dbReference type="PANTHER" id="PTHR27004:SF208">
    <property type="entry name" value="LRR RECEPTOR-LIKE SERINE_THREONINE-PROTEIN KINASE GSO2"/>
    <property type="match status" value="1"/>
</dbReference>
<dbReference type="Gene3D" id="3.80.10.10">
    <property type="entry name" value="Ribonuclease Inhibitor"/>
    <property type="match status" value="1"/>
</dbReference>
<evidence type="ECO:0000256" key="6">
    <source>
        <dbReference type="ARBA" id="ARBA00022737"/>
    </source>
</evidence>
<organism evidence="11 12">
    <name type="scientific">Gossypium schwendimanii</name>
    <name type="common">Cotton</name>
    <dbReference type="NCBI Taxonomy" id="34291"/>
    <lineage>
        <taxon>Eukaryota</taxon>
        <taxon>Viridiplantae</taxon>
        <taxon>Streptophyta</taxon>
        <taxon>Embryophyta</taxon>
        <taxon>Tracheophyta</taxon>
        <taxon>Spermatophyta</taxon>
        <taxon>Magnoliopsida</taxon>
        <taxon>eudicotyledons</taxon>
        <taxon>Gunneridae</taxon>
        <taxon>Pentapetalae</taxon>
        <taxon>rosids</taxon>
        <taxon>malvids</taxon>
        <taxon>Malvales</taxon>
        <taxon>Malvaceae</taxon>
        <taxon>Malvoideae</taxon>
        <taxon>Gossypium</taxon>
    </lineage>
</organism>
<dbReference type="InterPro" id="IPR032675">
    <property type="entry name" value="LRR_dom_sf"/>
</dbReference>
<keyword evidence="5" id="KW-0812">Transmembrane</keyword>
<dbReference type="PANTHER" id="PTHR27004">
    <property type="entry name" value="RECEPTOR-LIKE PROTEIN 12 ISOFORM X1"/>
    <property type="match status" value="1"/>
</dbReference>
<comment type="subcellular location">
    <subcellularLocation>
        <location evidence="1">Cell membrane</location>
        <topology evidence="1">Single-pass type I membrane protein</topology>
    </subcellularLocation>
</comment>
<dbReference type="OrthoDB" id="544346at2759"/>
<keyword evidence="10" id="KW-0325">Glycoprotein</keyword>
<protein>
    <submittedName>
        <fullName evidence="11">Uncharacterized protein</fullName>
    </submittedName>
</protein>
<keyword evidence="7" id="KW-1133">Transmembrane helix</keyword>
<evidence type="ECO:0000313" key="11">
    <source>
        <dbReference type="EMBL" id="MBA0852678.1"/>
    </source>
</evidence>
<dbReference type="EMBL" id="JABFAF010000004">
    <property type="protein sequence ID" value="MBA0852678.1"/>
    <property type="molecule type" value="Genomic_DNA"/>
</dbReference>
<name>A0A7J9L1X4_GOSSC</name>
<evidence type="ECO:0000256" key="9">
    <source>
        <dbReference type="ARBA" id="ARBA00023170"/>
    </source>
</evidence>
<keyword evidence="4" id="KW-0433">Leucine-rich repeat</keyword>
<dbReference type="Proteomes" id="UP000593576">
    <property type="component" value="Unassembled WGS sequence"/>
</dbReference>
<keyword evidence="12" id="KW-1185">Reference proteome</keyword>